<sequence>MHALPGGLAKMTTPSLARLFLVMGVAIASPTASPTSTSAPATTRSPTLTLSPSQNPTTAHPTSSPTTCSPSSCAPSTTHPTVNPTISPSSASPTVTPLTIAPTTQAPSHAPTVIPTPQGVLHEPDEDGKFWMQTVTNAGEVVWTKLERDNVTAYGPIIYVDTPVHVDTWLYNRSVVINWRVVNIPSSQRVTIELYRDHYHPRHYVRTIVAGTNATTTNGGGSHGTYTWPRVYVDPGYSIDEFYVVRVCWEAQKDICGVSQGVARIEVNRDDPTGQEGGTGLIGTGYEWEKINTMFNHDPAEGTWPNSINENL</sequence>
<reference evidence="3" key="1">
    <citation type="submission" date="2021-01" db="EMBL/GenBank/DDBJ databases">
        <authorList>
            <person name="Corre E."/>
            <person name="Pelletier E."/>
            <person name="Niang G."/>
            <person name="Scheremetjew M."/>
            <person name="Finn R."/>
            <person name="Kale V."/>
            <person name="Holt S."/>
            <person name="Cochrane G."/>
            <person name="Meng A."/>
            <person name="Brown T."/>
            <person name="Cohen L."/>
        </authorList>
    </citation>
    <scope>NUCLEOTIDE SEQUENCE</scope>
    <source>
        <strain evidence="3">CCCM811</strain>
    </source>
</reference>
<feature type="region of interest" description="Disordered" evidence="1">
    <location>
        <begin position="30"/>
        <end position="111"/>
    </location>
</feature>
<feature type="compositionally biased region" description="Polar residues" evidence="1">
    <location>
        <begin position="82"/>
        <end position="107"/>
    </location>
</feature>
<evidence type="ECO:0000256" key="1">
    <source>
        <dbReference type="SAM" id="MobiDB-lite"/>
    </source>
</evidence>
<accession>A0A7S3Z705</accession>
<proteinExistence type="predicted"/>
<evidence type="ECO:0000313" key="3">
    <source>
        <dbReference type="EMBL" id="CAE0673695.1"/>
    </source>
</evidence>
<dbReference type="EMBL" id="HBIV01035558">
    <property type="protein sequence ID" value="CAE0673695.1"/>
    <property type="molecule type" value="Transcribed_RNA"/>
</dbReference>
<name>A0A7S3Z705_9EUKA</name>
<feature type="signal peptide" evidence="2">
    <location>
        <begin position="1"/>
        <end position="28"/>
    </location>
</feature>
<feature type="compositionally biased region" description="Low complexity" evidence="1">
    <location>
        <begin position="30"/>
        <end position="81"/>
    </location>
</feature>
<gene>
    <name evidence="3" type="ORF">LGLO00237_LOCUS25400</name>
</gene>
<protein>
    <submittedName>
        <fullName evidence="3">Uncharacterized protein</fullName>
    </submittedName>
</protein>
<organism evidence="3">
    <name type="scientific">Lotharella globosa</name>
    <dbReference type="NCBI Taxonomy" id="91324"/>
    <lineage>
        <taxon>Eukaryota</taxon>
        <taxon>Sar</taxon>
        <taxon>Rhizaria</taxon>
        <taxon>Cercozoa</taxon>
        <taxon>Chlorarachniophyceae</taxon>
        <taxon>Lotharella</taxon>
    </lineage>
</organism>
<keyword evidence="2" id="KW-0732">Signal</keyword>
<dbReference type="AlphaFoldDB" id="A0A7S3Z705"/>
<evidence type="ECO:0000256" key="2">
    <source>
        <dbReference type="SAM" id="SignalP"/>
    </source>
</evidence>
<feature type="chain" id="PRO_5030940452" evidence="2">
    <location>
        <begin position="29"/>
        <end position="312"/>
    </location>
</feature>